<protein>
    <submittedName>
        <fullName evidence="3">T9SS type A sorting domain-containing protein</fullName>
    </submittedName>
</protein>
<dbReference type="Pfam" id="PF18962">
    <property type="entry name" value="Por_Secre_tail"/>
    <property type="match status" value="1"/>
</dbReference>
<name>A0A4Q1KC12_9FLAO</name>
<reference evidence="4" key="1">
    <citation type="submission" date="2019-01" db="EMBL/GenBank/DDBJ databases">
        <title>Cytophagaceae bacterium strain CAR-16.</title>
        <authorList>
            <person name="Chen W.-M."/>
        </authorList>
    </citation>
    <scope>NUCLEOTIDE SEQUENCE [LARGE SCALE GENOMIC DNA]</scope>
    <source>
        <strain evidence="4">WWJ-16</strain>
    </source>
</reference>
<dbReference type="EMBL" id="SBKN01000001">
    <property type="protein sequence ID" value="RXR23954.1"/>
    <property type="molecule type" value="Genomic_DNA"/>
</dbReference>
<evidence type="ECO:0000256" key="1">
    <source>
        <dbReference type="ARBA" id="ARBA00022729"/>
    </source>
</evidence>
<gene>
    <name evidence="3" type="ORF">EQG61_00505</name>
</gene>
<dbReference type="Proteomes" id="UP000289857">
    <property type="component" value="Unassembled WGS sequence"/>
</dbReference>
<sequence length="329" mass="37851">MRKYFILLIGLLSWKISFSQIYYSNYLDTTSEWRIIQHNADATEHEFFFRTLFFDGLENINGYTYYKMYQTYFSIIYNIDYTSIFTPQTSPNTQFIGYLREDINGTFYLFNNGPQAFYFNEQIFPTGTETVYFENQAVLNAQLGDPYFSNCNVENIDTYTMSTANYKKISAATGSIPTKGSALEGVGTLLNFCSPQGNLDLTLINYNRIHCYTKQGQTYNFFPNYYLPDFTLVECSFFANANRQNLNTVSVTAADFKIYPNPAKTGVQVTSDTKNIASIALFDMQGRIYKTVTVNSLQAFLDLTELQSGNYILSLTTENNTWNYKLIIE</sequence>
<evidence type="ECO:0000313" key="3">
    <source>
        <dbReference type="EMBL" id="RXR23954.1"/>
    </source>
</evidence>
<proteinExistence type="predicted"/>
<dbReference type="RefSeq" id="WP_129459919.1">
    <property type="nucleotide sequence ID" value="NZ_SBKN01000001.1"/>
</dbReference>
<evidence type="ECO:0000313" key="4">
    <source>
        <dbReference type="Proteomes" id="UP000289857"/>
    </source>
</evidence>
<dbReference type="AlphaFoldDB" id="A0A4Q1KC12"/>
<comment type="caution">
    <text evidence="3">The sequence shown here is derived from an EMBL/GenBank/DDBJ whole genome shotgun (WGS) entry which is preliminary data.</text>
</comment>
<keyword evidence="1" id="KW-0732">Signal</keyword>
<feature type="domain" description="Secretion system C-terminal sorting" evidence="2">
    <location>
        <begin position="258"/>
        <end position="328"/>
    </location>
</feature>
<evidence type="ECO:0000259" key="2">
    <source>
        <dbReference type="Pfam" id="PF18962"/>
    </source>
</evidence>
<dbReference type="OrthoDB" id="951108at2"/>
<keyword evidence="4" id="KW-1185">Reference proteome</keyword>
<dbReference type="NCBIfam" id="TIGR04183">
    <property type="entry name" value="Por_Secre_tail"/>
    <property type="match status" value="1"/>
</dbReference>
<accession>A0A4Q1KC12</accession>
<organism evidence="3 4">
    <name type="scientific">Flavobacterium stagni</name>
    <dbReference type="NCBI Taxonomy" id="2506421"/>
    <lineage>
        <taxon>Bacteria</taxon>
        <taxon>Pseudomonadati</taxon>
        <taxon>Bacteroidota</taxon>
        <taxon>Flavobacteriia</taxon>
        <taxon>Flavobacteriales</taxon>
        <taxon>Flavobacteriaceae</taxon>
        <taxon>Flavobacterium</taxon>
    </lineage>
</organism>
<dbReference type="InterPro" id="IPR026444">
    <property type="entry name" value="Secre_tail"/>
</dbReference>